<dbReference type="EMBL" id="CP002344">
    <property type="protein sequence ID" value="ADU50609.1"/>
    <property type="molecule type" value="Genomic_DNA"/>
</dbReference>
<dbReference type="HOGENOM" id="CLU_185152_1_1_9"/>
<protein>
    <submittedName>
        <fullName evidence="2">YHS domain-containing protein</fullName>
    </submittedName>
</protein>
<dbReference type="InterPro" id="IPR012348">
    <property type="entry name" value="RNR-like"/>
</dbReference>
<dbReference type="SMART" id="SM00746">
    <property type="entry name" value="TRASH"/>
    <property type="match status" value="1"/>
</dbReference>
<dbReference type="InterPro" id="IPR011017">
    <property type="entry name" value="TRASH_dom"/>
</dbReference>
<dbReference type="AlphaFoldDB" id="E6SGX8"/>
<dbReference type="GO" id="GO:0016491">
    <property type="term" value="F:oxidoreductase activity"/>
    <property type="evidence" value="ECO:0007669"/>
    <property type="project" value="InterPro"/>
</dbReference>
<reference evidence="2 3" key="1">
    <citation type="journal article" date="2010" name="Stand. Genomic Sci.">
        <title>Complete genome sequence of Thermaerobacter marianensis type strain (7p75a).</title>
        <authorList>
            <person name="Han C."/>
            <person name="Gu W."/>
            <person name="Zhang X."/>
            <person name="Lapidus A."/>
            <person name="Nolan M."/>
            <person name="Copeland A."/>
            <person name="Lucas S."/>
            <person name="Del Rio T.G."/>
            <person name="Tice H."/>
            <person name="Cheng J.F."/>
            <person name="Tapia R."/>
            <person name="Goodwin L."/>
            <person name="Pitluck S."/>
            <person name="Pagani I."/>
            <person name="Ivanova N."/>
            <person name="Mavromatis K."/>
            <person name="Mikhailova N."/>
            <person name="Pati A."/>
            <person name="Chen A."/>
            <person name="Palaniappan K."/>
            <person name="Land M."/>
            <person name="Hauser L."/>
            <person name="Chang Y.J."/>
            <person name="Jeffries C.D."/>
            <person name="Schneider S."/>
            <person name="Rohde M."/>
            <person name="Goker M."/>
            <person name="Pukall R."/>
            <person name="Woyke T."/>
            <person name="Bristow J."/>
            <person name="Eisen J.A."/>
            <person name="Markowitz V."/>
            <person name="Hugenholtz P."/>
            <person name="Kyrpides N.C."/>
            <person name="Klenk H.P."/>
            <person name="Detter J.C."/>
        </authorList>
    </citation>
    <scope>NUCLEOTIDE SEQUENCE [LARGE SCALE GENOMIC DNA]</scope>
    <source>
        <strain evidence="3">ATCC 700841 / DSM 12885 / JCM 10246 / 7p75a</strain>
    </source>
</reference>
<dbReference type="Gene3D" id="1.10.620.20">
    <property type="entry name" value="Ribonucleotide Reductase, subunit A"/>
    <property type="match status" value="1"/>
</dbReference>
<evidence type="ECO:0000313" key="3">
    <source>
        <dbReference type="Proteomes" id="UP000008915"/>
    </source>
</evidence>
<dbReference type="SUPFAM" id="SSF47240">
    <property type="entry name" value="Ferritin-like"/>
    <property type="match status" value="1"/>
</dbReference>
<dbReference type="Pfam" id="PF04945">
    <property type="entry name" value="YHS"/>
    <property type="match status" value="1"/>
</dbReference>
<dbReference type="OrthoDB" id="9809270at2"/>
<feature type="domain" description="TRASH" evidence="1">
    <location>
        <begin position="4"/>
        <end position="46"/>
    </location>
</feature>
<accession>E6SGX8</accession>
<keyword evidence="3" id="KW-1185">Reference proteome</keyword>
<organism evidence="2 3">
    <name type="scientific">Thermaerobacter marianensis (strain ATCC 700841 / DSM 12885 / JCM 10246 / 7p75a)</name>
    <dbReference type="NCBI Taxonomy" id="644966"/>
    <lineage>
        <taxon>Bacteria</taxon>
        <taxon>Bacillati</taxon>
        <taxon>Bacillota</taxon>
        <taxon>Clostridia</taxon>
        <taxon>Eubacteriales</taxon>
        <taxon>Clostridiales Family XVII. Incertae Sedis</taxon>
        <taxon>Thermaerobacter</taxon>
    </lineage>
</organism>
<reference evidence="3" key="2">
    <citation type="journal article" date="2010" name="Stand. Genomic Sci.">
        <title>Complete genome sequence of Thermaerobacter marianensis type strain (7p75aT).</title>
        <authorList>
            <person name="Han C."/>
            <person name="Gu W."/>
            <person name="Zhang X."/>
            <person name="Lapidus A."/>
            <person name="Nolan M."/>
            <person name="Copeland A."/>
            <person name="Lucas S."/>
            <person name="Glavina Del Rio T."/>
            <person name="Tice H."/>
            <person name="Cheng J."/>
            <person name="Tapia R."/>
            <person name="Goodwin L."/>
            <person name="Pitluck S."/>
            <person name="Pagani I."/>
            <person name="Ivanova N."/>
            <person name="Mavromatis K."/>
            <person name="Mikhailova N."/>
            <person name="Pati A."/>
            <person name="Chen A."/>
            <person name="Palaniappan K."/>
            <person name="Land M."/>
            <person name="Hauser L."/>
            <person name="Chang Y."/>
            <person name="Jeffries C."/>
            <person name="Schneider S."/>
            <person name="Rohde M."/>
            <person name="Goker M."/>
            <person name="Pukall R."/>
            <person name="Woyke T."/>
            <person name="Bristow J."/>
            <person name="Eisen J."/>
            <person name="Markowitz V."/>
            <person name="Hugenholtz P."/>
            <person name="Kyrpides N."/>
            <person name="Klenk H."/>
            <person name="Detter J."/>
        </authorList>
    </citation>
    <scope>NUCLEOTIDE SEQUENCE [LARGE SCALE GENOMIC DNA]</scope>
    <source>
        <strain evidence="3">ATCC 700841 / DSM 12885 / JCM 10246 / 7p75a</strain>
    </source>
</reference>
<proteinExistence type="predicted"/>
<name>E6SGX8_THEM7</name>
<gene>
    <name evidence="2" type="ordered locus">Tmar_0488</name>
</gene>
<sequence>MAVDPVCGMTIDESTAEEMGVETVVYRGTTYYFCCPYCRKQFERDPEKYLQAPGAHHDETHGAGPA</sequence>
<dbReference type="eggNOG" id="COG3350">
    <property type="taxonomic scope" value="Bacteria"/>
</dbReference>
<dbReference type="InterPro" id="IPR009078">
    <property type="entry name" value="Ferritin-like_SF"/>
</dbReference>
<evidence type="ECO:0000259" key="1">
    <source>
        <dbReference type="SMART" id="SM00746"/>
    </source>
</evidence>
<dbReference type="KEGG" id="tmr:Tmar_0488"/>
<dbReference type="InterPro" id="IPR007029">
    <property type="entry name" value="YHS_dom"/>
</dbReference>
<dbReference type="STRING" id="644966.Tmar_0488"/>
<evidence type="ECO:0000313" key="2">
    <source>
        <dbReference type="EMBL" id="ADU50609.1"/>
    </source>
</evidence>
<dbReference type="Proteomes" id="UP000008915">
    <property type="component" value="Chromosome"/>
</dbReference>